<feature type="transmembrane region" description="Helical" evidence="1">
    <location>
        <begin position="94"/>
        <end position="119"/>
    </location>
</feature>
<dbReference type="AlphaFoldDB" id="A0A2S3ZX11"/>
<feature type="transmembrane region" description="Helical" evidence="1">
    <location>
        <begin position="131"/>
        <end position="151"/>
    </location>
</feature>
<sequence>MGYGSGEGTTHERRMDARALRFAIVFAVLLSAALLLGGFLIRAQLPHGVVPPLGGSPLPVPTFLGIGVALILLLGAGLGSQGARISLPSTARRVLLGVAVALQLAVFTLFVATLLGQGAQGGLSPVRVDGFVLLMGCGLAAAMGVVLSMTFKPVEQWSAADDRAMARALEAAKDPAASNDKLAYFLHPRSSVVIMILLTGILPGTFLALINPWIFVAAAVLALLVVGMLCATVEVDRAQLSVKLLGLVPVLIAPCEGLDAAVSLDIVAKDYGGWGLRKHSGSATFLTHSGAAVVLRQSDGGTVVVSAPDLDIADDLAQILNRRAGKAPGQH</sequence>
<keyword evidence="1" id="KW-1133">Transmembrane helix</keyword>
<keyword evidence="3" id="KW-1185">Reference proteome</keyword>
<reference evidence="2 3" key="1">
    <citation type="submission" date="2018-01" db="EMBL/GenBank/DDBJ databases">
        <title>Arthrobacter sp. nov., from glaciers in China.</title>
        <authorList>
            <person name="Liu Q."/>
            <person name="Xin Y.-H."/>
        </authorList>
    </citation>
    <scope>NUCLEOTIDE SEQUENCE [LARGE SCALE GENOMIC DNA]</scope>
    <source>
        <strain evidence="2 3">HLT2-12-2</strain>
    </source>
</reference>
<keyword evidence="1" id="KW-0812">Transmembrane</keyword>
<name>A0A2S3ZX11_ARTGL</name>
<dbReference type="EMBL" id="PPXC01000006">
    <property type="protein sequence ID" value="POH73604.1"/>
    <property type="molecule type" value="Genomic_DNA"/>
</dbReference>
<organism evidence="2 3">
    <name type="scientific">Arthrobacter glacialis</name>
    <dbReference type="NCBI Taxonomy" id="1664"/>
    <lineage>
        <taxon>Bacteria</taxon>
        <taxon>Bacillati</taxon>
        <taxon>Actinomycetota</taxon>
        <taxon>Actinomycetes</taxon>
        <taxon>Micrococcales</taxon>
        <taxon>Micrococcaceae</taxon>
        <taxon>Arthrobacter</taxon>
    </lineage>
</organism>
<feature type="transmembrane region" description="Helical" evidence="1">
    <location>
        <begin position="216"/>
        <end position="235"/>
    </location>
</feature>
<feature type="transmembrane region" description="Helical" evidence="1">
    <location>
        <begin position="61"/>
        <end position="82"/>
    </location>
</feature>
<comment type="caution">
    <text evidence="2">The sequence shown here is derived from an EMBL/GenBank/DDBJ whole genome shotgun (WGS) entry which is preliminary data.</text>
</comment>
<dbReference type="OrthoDB" id="3178004at2"/>
<keyword evidence="1" id="KW-0472">Membrane</keyword>
<feature type="transmembrane region" description="Helical" evidence="1">
    <location>
        <begin position="20"/>
        <end position="41"/>
    </location>
</feature>
<feature type="transmembrane region" description="Helical" evidence="1">
    <location>
        <begin position="191"/>
        <end position="210"/>
    </location>
</feature>
<accession>A0A2S3ZX11</accession>
<evidence type="ECO:0008006" key="4">
    <source>
        <dbReference type="Google" id="ProtNLM"/>
    </source>
</evidence>
<protein>
    <recommendedName>
        <fullName evidence="4">DUF1648 domain-containing protein</fullName>
    </recommendedName>
</protein>
<evidence type="ECO:0000313" key="2">
    <source>
        <dbReference type="EMBL" id="POH73604.1"/>
    </source>
</evidence>
<dbReference type="RefSeq" id="WP_103465501.1">
    <property type="nucleotide sequence ID" value="NZ_PPXB01000006.1"/>
</dbReference>
<evidence type="ECO:0000313" key="3">
    <source>
        <dbReference type="Proteomes" id="UP000237061"/>
    </source>
</evidence>
<gene>
    <name evidence="2" type="ORF">CVS27_09525</name>
</gene>
<dbReference type="Proteomes" id="UP000237061">
    <property type="component" value="Unassembled WGS sequence"/>
</dbReference>
<evidence type="ECO:0000256" key="1">
    <source>
        <dbReference type="SAM" id="Phobius"/>
    </source>
</evidence>
<proteinExistence type="predicted"/>